<feature type="region of interest" description="Disordered" evidence="1">
    <location>
        <begin position="541"/>
        <end position="579"/>
    </location>
</feature>
<keyword evidence="5" id="KW-1185">Reference proteome</keyword>
<evidence type="ECO:0000313" key="5">
    <source>
        <dbReference type="Proteomes" id="UP000799291"/>
    </source>
</evidence>
<feature type="region of interest" description="Disordered" evidence="1">
    <location>
        <begin position="91"/>
        <end position="118"/>
    </location>
</feature>
<evidence type="ECO:0008006" key="6">
    <source>
        <dbReference type="Google" id="ProtNLM"/>
    </source>
</evidence>
<keyword evidence="2" id="KW-1133">Transmembrane helix</keyword>
<evidence type="ECO:0000256" key="1">
    <source>
        <dbReference type="SAM" id="MobiDB-lite"/>
    </source>
</evidence>
<feature type="signal peptide" evidence="3">
    <location>
        <begin position="1"/>
        <end position="23"/>
    </location>
</feature>
<keyword evidence="3" id="KW-0732">Signal</keyword>
<sequence>MLFARSLCASALAACVSLVAADASPMDVSVKAYNAPGMSTADTYRELRRGLVEAKLAKREGEADLKRNVSLEQYWEGATLLKISATPSDVSINVKRQNEPNKSPTENNDPNNQNDPQGQFGVGAGIEIICKKCYTKGIATFVLDIADDFNASQAVNATKVEFEDEVMNFTQSVSNYFTNYTKGVISKLGDGIDLADFAFPTFNYSFDLDIPAIPECNLEFEFDQMELYLEMETVFTAGSEYEYTLFTAQSPVGIGLGPNLMLGVVFSVDLILSVEGTLDMSSGIHIKLEDGIKIQIPLFSEEISNIVHNGGQFEFLPVTVESAGVVFTAALRIGIYSGLSLGAPKGSILDIIPGMPQMSGGLQVSVFANLAEFITNVSYVPNDPECEIKAVQEFQVALGAAAGMSVALDPVTWGPVAETKIPIWNTQLAEVCASKGTPRPTSPAPASASPTPTPTSSSAGNNKRQEMETTELKSVVTHTAVGCASSVSANCPVSLQQTAQSSETITTTLTYPSGSPAPTFPNATQTVIPTGSYRQFGSNVISIDKTSGSPTVYTPPPSKETGNGSGNEPGKTDSGLDGEVGGVSKKVIVGVSVGIGAALIIGAIAGFLLWKKKKRYGSVPHKFNDGRSSLVNEPYTGGSARFEPYRPADKAKGGITVTEMRR</sequence>
<name>A0A6G1IP85_9PLEO</name>
<evidence type="ECO:0000313" key="4">
    <source>
        <dbReference type="EMBL" id="KAF2679800.1"/>
    </source>
</evidence>
<organism evidence="4 5">
    <name type="scientific">Lentithecium fluviatile CBS 122367</name>
    <dbReference type="NCBI Taxonomy" id="1168545"/>
    <lineage>
        <taxon>Eukaryota</taxon>
        <taxon>Fungi</taxon>
        <taxon>Dikarya</taxon>
        <taxon>Ascomycota</taxon>
        <taxon>Pezizomycotina</taxon>
        <taxon>Dothideomycetes</taxon>
        <taxon>Pleosporomycetidae</taxon>
        <taxon>Pleosporales</taxon>
        <taxon>Massarineae</taxon>
        <taxon>Lentitheciaceae</taxon>
        <taxon>Lentithecium</taxon>
    </lineage>
</organism>
<feature type="compositionally biased region" description="Polar residues" evidence="1">
    <location>
        <begin position="541"/>
        <end position="552"/>
    </location>
</feature>
<reference evidence="4" key="1">
    <citation type="journal article" date="2020" name="Stud. Mycol.">
        <title>101 Dothideomycetes genomes: a test case for predicting lifestyles and emergence of pathogens.</title>
        <authorList>
            <person name="Haridas S."/>
            <person name="Albert R."/>
            <person name="Binder M."/>
            <person name="Bloem J."/>
            <person name="Labutti K."/>
            <person name="Salamov A."/>
            <person name="Andreopoulos B."/>
            <person name="Baker S."/>
            <person name="Barry K."/>
            <person name="Bills G."/>
            <person name="Bluhm B."/>
            <person name="Cannon C."/>
            <person name="Castanera R."/>
            <person name="Culley D."/>
            <person name="Daum C."/>
            <person name="Ezra D."/>
            <person name="Gonzalez J."/>
            <person name="Henrissat B."/>
            <person name="Kuo A."/>
            <person name="Liang C."/>
            <person name="Lipzen A."/>
            <person name="Lutzoni F."/>
            <person name="Magnuson J."/>
            <person name="Mondo S."/>
            <person name="Nolan M."/>
            <person name="Ohm R."/>
            <person name="Pangilinan J."/>
            <person name="Park H.-J."/>
            <person name="Ramirez L."/>
            <person name="Alfaro M."/>
            <person name="Sun H."/>
            <person name="Tritt A."/>
            <person name="Yoshinaga Y."/>
            <person name="Zwiers L.-H."/>
            <person name="Turgeon B."/>
            <person name="Goodwin S."/>
            <person name="Spatafora J."/>
            <person name="Crous P."/>
            <person name="Grigoriev I."/>
        </authorList>
    </citation>
    <scope>NUCLEOTIDE SEQUENCE</scope>
    <source>
        <strain evidence="4">CBS 122367</strain>
    </source>
</reference>
<dbReference type="OrthoDB" id="4733706at2759"/>
<dbReference type="AlphaFoldDB" id="A0A6G1IP85"/>
<evidence type="ECO:0000256" key="2">
    <source>
        <dbReference type="SAM" id="Phobius"/>
    </source>
</evidence>
<feature type="chain" id="PRO_5026211743" description="Mid2 domain-containing protein" evidence="3">
    <location>
        <begin position="24"/>
        <end position="662"/>
    </location>
</feature>
<keyword evidence="2" id="KW-0812">Transmembrane</keyword>
<evidence type="ECO:0000256" key="3">
    <source>
        <dbReference type="SAM" id="SignalP"/>
    </source>
</evidence>
<gene>
    <name evidence="4" type="ORF">K458DRAFT_374622</name>
</gene>
<feature type="region of interest" description="Disordered" evidence="1">
    <location>
        <begin position="434"/>
        <end position="467"/>
    </location>
</feature>
<dbReference type="EMBL" id="MU005601">
    <property type="protein sequence ID" value="KAF2679800.1"/>
    <property type="molecule type" value="Genomic_DNA"/>
</dbReference>
<feature type="compositionally biased region" description="Low complexity" evidence="1">
    <location>
        <begin position="107"/>
        <end position="117"/>
    </location>
</feature>
<protein>
    <recommendedName>
        <fullName evidence="6">Mid2 domain-containing protein</fullName>
    </recommendedName>
</protein>
<feature type="compositionally biased region" description="Low complexity" evidence="1">
    <location>
        <begin position="444"/>
        <end position="459"/>
    </location>
</feature>
<proteinExistence type="predicted"/>
<dbReference type="Proteomes" id="UP000799291">
    <property type="component" value="Unassembled WGS sequence"/>
</dbReference>
<feature type="transmembrane region" description="Helical" evidence="2">
    <location>
        <begin position="587"/>
        <end position="610"/>
    </location>
</feature>
<feature type="compositionally biased region" description="Polar residues" evidence="1">
    <location>
        <begin position="91"/>
        <end position="106"/>
    </location>
</feature>
<accession>A0A6G1IP85</accession>
<keyword evidence="2" id="KW-0472">Membrane</keyword>